<dbReference type="OMA" id="LPEECIF"/>
<protein>
    <submittedName>
        <fullName evidence="1">Uncharacterized protein</fullName>
    </submittedName>
</protein>
<evidence type="ECO:0000313" key="1">
    <source>
        <dbReference type="EMBL" id="KAF8392016.1"/>
    </source>
</evidence>
<dbReference type="EMBL" id="JABCRI010000016">
    <property type="protein sequence ID" value="KAF8392016.1"/>
    <property type="molecule type" value="Genomic_DNA"/>
</dbReference>
<dbReference type="Proteomes" id="UP000655225">
    <property type="component" value="Unassembled WGS sequence"/>
</dbReference>
<evidence type="ECO:0000313" key="2">
    <source>
        <dbReference type="Proteomes" id="UP000655225"/>
    </source>
</evidence>
<dbReference type="CDD" id="cd22162">
    <property type="entry name" value="F-box_AtSKIP3-like"/>
    <property type="match status" value="1"/>
</dbReference>
<dbReference type="OrthoDB" id="1918565at2759"/>
<keyword evidence="2" id="KW-1185">Reference proteome</keyword>
<name>A0A834YUS2_TETSI</name>
<sequence length="113" mass="12737">MNKRRAVDFYVLPEGIISLTSPRDACRSSLVSSIFKSAADLVAVWEKFLPSNYQDIISRSVSPSPVGFSSKKDLFLRLCNHPILIDEGYENLIRLRVSSDKNLDYLVSLDVLD</sequence>
<dbReference type="PANTHER" id="PTHR32278:SF111">
    <property type="entry name" value="F-BOX PROTEIN PP2-B12-RELATED"/>
    <property type="match status" value="1"/>
</dbReference>
<gene>
    <name evidence="1" type="ORF">HHK36_022356</name>
</gene>
<comment type="caution">
    <text evidence="1">The sequence shown here is derived from an EMBL/GenBank/DDBJ whole genome shotgun (WGS) entry which is preliminary data.</text>
</comment>
<dbReference type="SUPFAM" id="SSF81383">
    <property type="entry name" value="F-box domain"/>
    <property type="match status" value="1"/>
</dbReference>
<proteinExistence type="predicted"/>
<organism evidence="1 2">
    <name type="scientific">Tetracentron sinense</name>
    <name type="common">Spur-leaf</name>
    <dbReference type="NCBI Taxonomy" id="13715"/>
    <lineage>
        <taxon>Eukaryota</taxon>
        <taxon>Viridiplantae</taxon>
        <taxon>Streptophyta</taxon>
        <taxon>Embryophyta</taxon>
        <taxon>Tracheophyta</taxon>
        <taxon>Spermatophyta</taxon>
        <taxon>Magnoliopsida</taxon>
        <taxon>Trochodendrales</taxon>
        <taxon>Trochodendraceae</taxon>
        <taxon>Tetracentron</taxon>
    </lineage>
</organism>
<accession>A0A834YUS2</accession>
<dbReference type="AlphaFoldDB" id="A0A834YUS2"/>
<dbReference type="PANTHER" id="PTHR32278">
    <property type="entry name" value="F-BOX DOMAIN-CONTAINING PROTEIN"/>
    <property type="match status" value="1"/>
</dbReference>
<dbReference type="InterPro" id="IPR036047">
    <property type="entry name" value="F-box-like_dom_sf"/>
</dbReference>
<reference evidence="1 2" key="1">
    <citation type="submission" date="2020-04" db="EMBL/GenBank/DDBJ databases">
        <title>Plant Genome Project.</title>
        <authorList>
            <person name="Zhang R.-G."/>
        </authorList>
    </citation>
    <scope>NUCLEOTIDE SEQUENCE [LARGE SCALE GENOMIC DNA]</scope>
    <source>
        <strain evidence="1">YNK0</strain>
        <tissue evidence="1">Leaf</tissue>
    </source>
</reference>